<comment type="caution">
    <text evidence="3">The sequence shown here is derived from an EMBL/GenBank/DDBJ whole genome shotgun (WGS) entry which is preliminary data.</text>
</comment>
<evidence type="ECO:0000313" key="3">
    <source>
        <dbReference type="EMBL" id="TCC92775.1"/>
    </source>
</evidence>
<dbReference type="PANTHER" id="PTHR14859:SF1">
    <property type="entry name" value="PGAP2-INTERACTING PROTEIN"/>
    <property type="match status" value="1"/>
</dbReference>
<dbReference type="EMBL" id="SJSM01000013">
    <property type="protein sequence ID" value="TCC92775.1"/>
    <property type="molecule type" value="Genomic_DNA"/>
</dbReference>
<reference evidence="3 4" key="1">
    <citation type="submission" date="2019-02" db="EMBL/GenBank/DDBJ databases">
        <title>Pedobacter sp. RP-3-8 sp. nov., isolated from Arctic soil.</title>
        <authorList>
            <person name="Dahal R.H."/>
        </authorList>
    </citation>
    <scope>NUCLEOTIDE SEQUENCE [LARGE SCALE GENOMIC DNA]</scope>
    <source>
        <strain evidence="3 4">RP-3-8</strain>
    </source>
</reference>
<gene>
    <name evidence="3" type="ORF">EZ444_18755</name>
</gene>
<dbReference type="OrthoDB" id="9778989at2"/>
<dbReference type="InterPro" id="IPR036691">
    <property type="entry name" value="Endo/exonu/phosph_ase_sf"/>
</dbReference>
<dbReference type="GO" id="GO:0016020">
    <property type="term" value="C:membrane"/>
    <property type="evidence" value="ECO:0007669"/>
    <property type="project" value="GOC"/>
</dbReference>
<evidence type="ECO:0000313" key="4">
    <source>
        <dbReference type="Proteomes" id="UP000291117"/>
    </source>
</evidence>
<keyword evidence="3" id="KW-0255">Endonuclease</keyword>
<protein>
    <submittedName>
        <fullName evidence="3">Endonuclease/exonuclease/phosphatase family protein</fullName>
    </submittedName>
</protein>
<evidence type="ECO:0000259" key="2">
    <source>
        <dbReference type="Pfam" id="PF03372"/>
    </source>
</evidence>
<sequence length="280" mass="32247">MKTLYKNIPLILLLLLTASGSSAFAQNKFRIISYNILEGMKTDTTKGKQDFVKWVKSENPDILALQECNKFTQKSLEDLARSYGHTYAVLLREPGYPVGLTSKYPIVDVQKVIDNMHHGFIVAKIKDLNIIVLHLSPHKYWKRREEIDVILSTIAASAQKERWVIMGDFNSLSPLDKENYADGKYADRLKEAAKKYSFHENLVDGKYLDFEVQKRILEFGLHDTAKEKATGNEPRSNRIDYIYVSKDLMPQVTKAQFIRDEFTATHSDHVPVIMEFKDKK</sequence>
<dbReference type="GO" id="GO:0006506">
    <property type="term" value="P:GPI anchor biosynthetic process"/>
    <property type="evidence" value="ECO:0007669"/>
    <property type="project" value="TreeGrafter"/>
</dbReference>
<evidence type="ECO:0000256" key="1">
    <source>
        <dbReference type="SAM" id="SignalP"/>
    </source>
</evidence>
<accession>A0A4R0MZL0</accession>
<feature type="domain" description="Endonuclease/exonuclease/phosphatase" evidence="2">
    <location>
        <begin position="33"/>
        <end position="256"/>
    </location>
</feature>
<dbReference type="Proteomes" id="UP000291117">
    <property type="component" value="Unassembled WGS sequence"/>
</dbReference>
<dbReference type="AlphaFoldDB" id="A0A4R0MZL0"/>
<feature type="signal peptide" evidence="1">
    <location>
        <begin position="1"/>
        <end position="25"/>
    </location>
</feature>
<dbReference type="GO" id="GO:0004527">
    <property type="term" value="F:exonuclease activity"/>
    <property type="evidence" value="ECO:0007669"/>
    <property type="project" value="UniProtKB-KW"/>
</dbReference>
<keyword evidence="1" id="KW-0732">Signal</keyword>
<name>A0A4R0MZL0_9SPHI</name>
<keyword evidence="3" id="KW-0540">Nuclease</keyword>
<keyword evidence="3" id="KW-0378">Hydrolase</keyword>
<proteinExistence type="predicted"/>
<dbReference type="RefSeq" id="WP_131610678.1">
    <property type="nucleotide sequence ID" value="NZ_SJSM01000013.1"/>
</dbReference>
<dbReference type="Pfam" id="PF03372">
    <property type="entry name" value="Exo_endo_phos"/>
    <property type="match status" value="1"/>
</dbReference>
<dbReference type="InterPro" id="IPR051916">
    <property type="entry name" value="GPI-anchor_lipid_remodeler"/>
</dbReference>
<keyword evidence="4" id="KW-1185">Reference proteome</keyword>
<dbReference type="Gene3D" id="3.60.10.10">
    <property type="entry name" value="Endonuclease/exonuclease/phosphatase"/>
    <property type="match status" value="1"/>
</dbReference>
<organism evidence="3 4">
    <name type="scientific">Pedobacter hiemivivus</name>
    <dbReference type="NCBI Taxonomy" id="2530454"/>
    <lineage>
        <taxon>Bacteria</taxon>
        <taxon>Pseudomonadati</taxon>
        <taxon>Bacteroidota</taxon>
        <taxon>Sphingobacteriia</taxon>
        <taxon>Sphingobacteriales</taxon>
        <taxon>Sphingobacteriaceae</taxon>
        <taxon>Pedobacter</taxon>
    </lineage>
</organism>
<dbReference type="GO" id="GO:0004519">
    <property type="term" value="F:endonuclease activity"/>
    <property type="evidence" value="ECO:0007669"/>
    <property type="project" value="UniProtKB-KW"/>
</dbReference>
<dbReference type="InterPro" id="IPR005135">
    <property type="entry name" value="Endo/exonuclease/phosphatase"/>
</dbReference>
<keyword evidence="3" id="KW-0269">Exonuclease</keyword>
<feature type="chain" id="PRO_5020829731" evidence="1">
    <location>
        <begin position="26"/>
        <end position="280"/>
    </location>
</feature>
<dbReference type="SUPFAM" id="SSF56219">
    <property type="entry name" value="DNase I-like"/>
    <property type="match status" value="1"/>
</dbReference>
<dbReference type="PANTHER" id="PTHR14859">
    <property type="entry name" value="CALCOFLUOR WHITE HYPERSENSITIVE PROTEIN PRECURSOR"/>
    <property type="match status" value="1"/>
</dbReference>